<dbReference type="PANTHER" id="PTHR35395">
    <property type="entry name" value="DUF6536 DOMAIN-CONTAINING PROTEIN"/>
    <property type="match status" value="1"/>
</dbReference>
<feature type="transmembrane region" description="Helical" evidence="1">
    <location>
        <begin position="678"/>
        <end position="700"/>
    </location>
</feature>
<dbReference type="Pfam" id="PF20163">
    <property type="entry name" value="DUF6536"/>
    <property type="match status" value="1"/>
</dbReference>
<protein>
    <recommendedName>
        <fullName evidence="2">DUF6536 domain-containing protein</fullName>
    </recommendedName>
</protein>
<comment type="caution">
    <text evidence="3">The sequence shown here is derived from an EMBL/GenBank/DDBJ whole genome shotgun (WGS) entry which is preliminary data.</text>
</comment>
<dbReference type="EMBL" id="JBFXLS010000061">
    <property type="protein sequence ID" value="KAL2821811.1"/>
    <property type="molecule type" value="Genomic_DNA"/>
</dbReference>
<evidence type="ECO:0000313" key="3">
    <source>
        <dbReference type="EMBL" id="KAL2821811.1"/>
    </source>
</evidence>
<feature type="transmembrane region" description="Helical" evidence="1">
    <location>
        <begin position="457"/>
        <end position="480"/>
    </location>
</feature>
<dbReference type="Proteomes" id="UP001610335">
    <property type="component" value="Unassembled WGS sequence"/>
</dbReference>
<feature type="domain" description="DUF6536" evidence="2">
    <location>
        <begin position="76"/>
        <end position="230"/>
    </location>
</feature>
<reference evidence="3 4" key="1">
    <citation type="submission" date="2024-07" db="EMBL/GenBank/DDBJ databases">
        <title>Section-level genome sequencing and comparative genomics of Aspergillus sections Usti and Cavernicolus.</title>
        <authorList>
            <consortium name="Lawrence Berkeley National Laboratory"/>
            <person name="Nybo J.L."/>
            <person name="Vesth T.C."/>
            <person name="Theobald S."/>
            <person name="Frisvad J.C."/>
            <person name="Larsen T.O."/>
            <person name="Kjaerboelling I."/>
            <person name="Rothschild-Mancinelli K."/>
            <person name="Lyhne E.K."/>
            <person name="Kogle M.E."/>
            <person name="Barry K."/>
            <person name="Clum A."/>
            <person name="Na H."/>
            <person name="Ledsgaard L."/>
            <person name="Lin J."/>
            <person name="Lipzen A."/>
            <person name="Kuo A."/>
            <person name="Riley R."/>
            <person name="Mondo S."/>
            <person name="LaButti K."/>
            <person name="Haridas S."/>
            <person name="Pangalinan J."/>
            <person name="Salamov A.A."/>
            <person name="Simmons B.A."/>
            <person name="Magnuson J.K."/>
            <person name="Chen J."/>
            <person name="Drula E."/>
            <person name="Henrissat B."/>
            <person name="Wiebenga A."/>
            <person name="Lubbers R.J."/>
            <person name="Gomes A.C."/>
            <person name="Makela M.R."/>
            <person name="Stajich J."/>
            <person name="Grigoriev I.V."/>
            <person name="Mortensen U.H."/>
            <person name="De vries R.P."/>
            <person name="Baker S.E."/>
            <person name="Andersen M.R."/>
        </authorList>
    </citation>
    <scope>NUCLEOTIDE SEQUENCE [LARGE SCALE GENOMIC DNA]</scope>
    <source>
        <strain evidence="3 4">CBS 600.67</strain>
    </source>
</reference>
<feature type="transmembrane region" description="Helical" evidence="1">
    <location>
        <begin position="720"/>
        <end position="742"/>
    </location>
</feature>
<organism evidence="3 4">
    <name type="scientific">Aspergillus cavernicola</name>
    <dbReference type="NCBI Taxonomy" id="176166"/>
    <lineage>
        <taxon>Eukaryota</taxon>
        <taxon>Fungi</taxon>
        <taxon>Dikarya</taxon>
        <taxon>Ascomycota</taxon>
        <taxon>Pezizomycotina</taxon>
        <taxon>Eurotiomycetes</taxon>
        <taxon>Eurotiomycetidae</taxon>
        <taxon>Eurotiales</taxon>
        <taxon>Aspergillaceae</taxon>
        <taxon>Aspergillus</taxon>
        <taxon>Aspergillus subgen. Nidulantes</taxon>
    </lineage>
</organism>
<evidence type="ECO:0000256" key="1">
    <source>
        <dbReference type="SAM" id="Phobius"/>
    </source>
</evidence>
<evidence type="ECO:0000259" key="2">
    <source>
        <dbReference type="Pfam" id="PF20163"/>
    </source>
</evidence>
<feature type="transmembrane region" description="Helical" evidence="1">
    <location>
        <begin position="550"/>
        <end position="575"/>
    </location>
</feature>
<evidence type="ECO:0000313" key="4">
    <source>
        <dbReference type="Proteomes" id="UP001610335"/>
    </source>
</evidence>
<keyword evidence="4" id="KW-1185">Reference proteome</keyword>
<dbReference type="InterPro" id="IPR046623">
    <property type="entry name" value="DUF6536"/>
</dbReference>
<gene>
    <name evidence="3" type="ORF">BDW59DRAFT_163993</name>
</gene>
<keyword evidence="1" id="KW-0472">Membrane</keyword>
<accession>A0ABR4I239</accession>
<proteinExistence type="predicted"/>
<sequence length="827" mass="91546">MKQVPGLGSVAIAVCSLDSPVEQSPTNRGGKVCEMHMQRRSRLMDTVDDDLGDGASCEEASVDSPAAEAQVSTTPWIKGVYICAMSGVVVLFTNFVLVCIAAGFASKYPENVGISSAEVIYKGSCDIVQRWDVAVHLLINILSTTILAASNYCMQTLVAPSREEVDRRHGRNQWLDIGIPSFRNLSAIEPFRRCSWIVLLVTATPFHLMYNSAIFKSRATREYSVLIGPADMDLDNVSNLATTNLGQCFTTVAGLSWEEFTSDTTDGNYERLDRGQCKEFLDRGYPSNTQALMVLTDKLSADQGGDQSILKAPLTGGRPDNYDQGAGFSDLDSLVGKPLTAVEITLSAPGPNGTMYYDINNFTYADVSCWDMVKDETAVCSDIQRIFQLMPSDRYWSVQQVQEYIKTNTTSDVEISTETVQCTDLLRWISFDFPVQPVGPLTECLRFPAEERCRLNYSPPICIVVCLSGFMKVVTMFLAARLHGRRRSPPFLTVGDAVASFLTRPDPTTKGMCLMSNVDARRIESFRDEAEFRRLSKPRLWVSATSPLRWIMTLILCLTTIGPAGFLLNMAAVGFQYNPMGQPSNIASWWRLGFGVANRSFSVNPLTGAPVLAAVVVSNSPQLLVTVSYYFYNNILTCMLAAAEYSAYGIKRQPLRVSWPAKDSQQRSTYWLSMPYKYAIPLLAMYATLHWLISQSLFYYEFVPYDLYGNPRVHETSLGYSPIAILFAIIVGGSMMLLLLGLSLRRLPSRMPLAGSCSLAISAACHPPKGEDLKTVTLGTVMWGETTDFPEGMYQDASELELEMVERAHCSFAALDSAKPILTKWYA</sequence>
<name>A0ABR4I239_9EURO</name>
<feature type="transmembrane region" description="Helical" evidence="1">
    <location>
        <begin position="80"/>
        <end position="105"/>
    </location>
</feature>
<keyword evidence="1" id="KW-0812">Transmembrane</keyword>
<dbReference type="PANTHER" id="PTHR35395:SF1">
    <property type="entry name" value="DUF6536 DOMAIN-CONTAINING PROTEIN"/>
    <property type="match status" value="1"/>
</dbReference>
<keyword evidence="1" id="KW-1133">Transmembrane helix</keyword>